<dbReference type="Proteomes" id="UP000176786">
    <property type="component" value="Unassembled WGS sequence"/>
</dbReference>
<dbReference type="GO" id="GO:0005829">
    <property type="term" value="C:cytosol"/>
    <property type="evidence" value="ECO:0007669"/>
    <property type="project" value="TreeGrafter"/>
</dbReference>
<comment type="caution">
    <text evidence="5">The sequence shown here is derived from an EMBL/GenBank/DDBJ whole genome shotgun (WGS) entry which is preliminary data.</text>
</comment>
<accession>A0A1F5P4D2</accession>
<dbReference type="PRINTS" id="PR00116">
    <property type="entry name" value="ARGINASE"/>
</dbReference>
<evidence type="ECO:0000313" key="6">
    <source>
        <dbReference type="Proteomes" id="UP000176786"/>
    </source>
</evidence>
<dbReference type="PROSITE" id="PS51409">
    <property type="entry name" value="ARGINASE_2"/>
    <property type="match status" value="1"/>
</dbReference>
<evidence type="ECO:0000256" key="4">
    <source>
        <dbReference type="PROSITE-ProRule" id="PRU00742"/>
    </source>
</evidence>
<dbReference type="GO" id="GO:0004053">
    <property type="term" value="F:arginase activity"/>
    <property type="evidence" value="ECO:0007669"/>
    <property type="project" value="TreeGrafter"/>
</dbReference>
<dbReference type="EMBL" id="MFES01000038">
    <property type="protein sequence ID" value="OGE84664.1"/>
    <property type="molecule type" value="Genomic_DNA"/>
</dbReference>
<reference evidence="5 6" key="1">
    <citation type="journal article" date="2016" name="Nat. Commun.">
        <title>Thousands of microbial genomes shed light on interconnected biogeochemical processes in an aquifer system.</title>
        <authorList>
            <person name="Anantharaman K."/>
            <person name="Brown C.T."/>
            <person name="Hug L.A."/>
            <person name="Sharon I."/>
            <person name="Castelle C.J."/>
            <person name="Probst A.J."/>
            <person name="Thomas B.C."/>
            <person name="Singh A."/>
            <person name="Wilkins M.J."/>
            <person name="Karaoz U."/>
            <person name="Brodie E.L."/>
            <person name="Williams K.H."/>
            <person name="Hubbard S.S."/>
            <person name="Banfield J.F."/>
        </authorList>
    </citation>
    <scope>NUCLEOTIDE SEQUENCE [LARGE SCALE GENOMIC DNA]</scope>
</reference>
<dbReference type="Gene3D" id="3.40.800.10">
    <property type="entry name" value="Ureohydrolase domain"/>
    <property type="match status" value="1"/>
</dbReference>
<evidence type="ECO:0000313" key="5">
    <source>
        <dbReference type="EMBL" id="OGE84664.1"/>
    </source>
</evidence>
<sequence length="293" mass="32760">MKKIHFYKSGSRLGLKNPPWGSAELNIGVEDGPDAILTAEFLSAFPEAAIDEFTFLKPEGIDDSSYFKILADSYGKFEGKINDTIEAGETQVAIGGDHSITFATISALLDRIQSPEQLGYIQIDSHPDMLLYSQSSTKNFHGMYLRALLSDFDIPEINNLAPKKLMPQNMWFIGNLDFDGPERDFFESHKIRHTSVQQLCNGRAMFVAQLENFVRRYEYIHLSFDVDGLDRSLVSATGIPAKDGLLEEHFMPVIEAVKNHPGLSFELVELNPRKQGASASIKVCQSILSRLLI</sequence>
<dbReference type="InterPro" id="IPR006035">
    <property type="entry name" value="Ureohydrolase"/>
</dbReference>
<evidence type="ECO:0008006" key="7">
    <source>
        <dbReference type="Google" id="ProtNLM"/>
    </source>
</evidence>
<keyword evidence="2" id="KW-0378">Hydrolase</keyword>
<name>A0A1F5P4D2_9BACT</name>
<proteinExistence type="inferred from homology"/>
<evidence type="ECO:0000256" key="1">
    <source>
        <dbReference type="ARBA" id="ARBA00022723"/>
    </source>
</evidence>
<protein>
    <recommendedName>
        <fullName evidence="7">Arginase</fullName>
    </recommendedName>
</protein>
<dbReference type="SUPFAM" id="SSF52768">
    <property type="entry name" value="Arginase/deacetylase"/>
    <property type="match status" value="1"/>
</dbReference>
<gene>
    <name evidence="5" type="ORF">A3J48_03740</name>
</gene>
<keyword evidence="1" id="KW-0479">Metal-binding</keyword>
<evidence type="ECO:0000256" key="3">
    <source>
        <dbReference type="ARBA" id="ARBA00023211"/>
    </source>
</evidence>
<dbReference type="InterPro" id="IPR023696">
    <property type="entry name" value="Ureohydrolase_dom_sf"/>
</dbReference>
<keyword evidence="3" id="KW-0464">Manganese</keyword>
<evidence type="ECO:0000256" key="2">
    <source>
        <dbReference type="ARBA" id="ARBA00022801"/>
    </source>
</evidence>
<dbReference type="STRING" id="1817832.A3J48_03740"/>
<dbReference type="GO" id="GO:0030145">
    <property type="term" value="F:manganese ion binding"/>
    <property type="evidence" value="ECO:0007669"/>
    <property type="project" value="TreeGrafter"/>
</dbReference>
<comment type="similarity">
    <text evidence="4">Belongs to the arginase family.</text>
</comment>
<dbReference type="PANTHER" id="PTHR43782">
    <property type="entry name" value="ARGINASE"/>
    <property type="match status" value="1"/>
</dbReference>
<organism evidence="5 6">
    <name type="scientific">Candidatus Doudnabacteria bacterium RIFCSPHIGHO2_02_FULL_46_11</name>
    <dbReference type="NCBI Taxonomy" id="1817832"/>
    <lineage>
        <taxon>Bacteria</taxon>
        <taxon>Candidatus Doudnaibacteriota</taxon>
    </lineage>
</organism>
<dbReference type="PANTHER" id="PTHR43782:SF3">
    <property type="entry name" value="ARGINASE"/>
    <property type="match status" value="1"/>
</dbReference>
<dbReference type="AlphaFoldDB" id="A0A1F5P4D2"/>
<dbReference type="Pfam" id="PF00491">
    <property type="entry name" value="Arginase"/>
    <property type="match status" value="1"/>
</dbReference>